<evidence type="ECO:0000313" key="8">
    <source>
        <dbReference type="Proteomes" id="UP000249135"/>
    </source>
</evidence>
<gene>
    <name evidence="7" type="ORF">DI563_04820</name>
</gene>
<dbReference type="Pfam" id="PF01339">
    <property type="entry name" value="CheB_methylest"/>
    <property type="match status" value="1"/>
</dbReference>
<comment type="catalytic activity">
    <reaction evidence="3">
        <text>[protein]-L-glutamate 5-O-methyl ester + H2O = L-glutamyl-[protein] + methanol + H(+)</text>
        <dbReference type="Rhea" id="RHEA:23236"/>
        <dbReference type="Rhea" id="RHEA-COMP:10208"/>
        <dbReference type="Rhea" id="RHEA-COMP:10311"/>
        <dbReference type="ChEBI" id="CHEBI:15377"/>
        <dbReference type="ChEBI" id="CHEBI:15378"/>
        <dbReference type="ChEBI" id="CHEBI:17790"/>
        <dbReference type="ChEBI" id="CHEBI:29973"/>
        <dbReference type="ChEBI" id="CHEBI:82795"/>
        <dbReference type="EC" id="3.1.1.61"/>
    </reaction>
</comment>
<evidence type="ECO:0000256" key="1">
    <source>
        <dbReference type="ARBA" id="ARBA00022801"/>
    </source>
</evidence>
<feature type="compositionally biased region" description="Polar residues" evidence="5">
    <location>
        <begin position="1"/>
        <end position="20"/>
    </location>
</feature>
<dbReference type="AlphaFoldDB" id="A0A2W5QIL3"/>
<evidence type="ECO:0000256" key="2">
    <source>
        <dbReference type="ARBA" id="ARBA00039140"/>
    </source>
</evidence>
<evidence type="ECO:0000256" key="5">
    <source>
        <dbReference type="SAM" id="MobiDB-lite"/>
    </source>
</evidence>
<feature type="domain" description="CheB-type methylesterase" evidence="6">
    <location>
        <begin position="12"/>
        <end position="198"/>
    </location>
</feature>
<dbReference type="Proteomes" id="UP000249135">
    <property type="component" value="Unassembled WGS sequence"/>
</dbReference>
<dbReference type="EMBL" id="QFPP01000030">
    <property type="protein sequence ID" value="PZQ77132.1"/>
    <property type="molecule type" value="Genomic_DNA"/>
</dbReference>
<evidence type="ECO:0000259" key="6">
    <source>
        <dbReference type="PROSITE" id="PS50122"/>
    </source>
</evidence>
<feature type="region of interest" description="Disordered" evidence="5">
    <location>
        <begin position="1"/>
        <end position="31"/>
    </location>
</feature>
<sequence length="206" mass="21096">MSDPSSTGAKPPFSSHSQHAPPTRALVIGGGRDSPEAAARVLFALERPLSCPVLVELGRWSDELPDLLPPELLTPDTLHRARGGEAVRAGGIYLAPSNRAMGIDVQGRLTVDPLGDGAIDALFASAARHFGARLIAVLLSGDGSDGARGLTHVKQAGGIRLVQSPSDATAPASLSHAIVADEPNVVMLVESIGPALRALCASPTGT</sequence>
<dbReference type="PROSITE" id="PS50122">
    <property type="entry name" value="CHEB"/>
    <property type="match status" value="1"/>
</dbReference>
<keyword evidence="1" id="KW-0378">Hydrolase</keyword>
<dbReference type="GO" id="GO:0006935">
    <property type="term" value="P:chemotaxis"/>
    <property type="evidence" value="ECO:0007669"/>
    <property type="project" value="InterPro"/>
</dbReference>
<accession>A0A2W5QIL3</accession>
<name>A0A2W5QIL3_VARPD</name>
<dbReference type="EC" id="3.1.1.61" evidence="2"/>
<dbReference type="Gene3D" id="3.40.50.180">
    <property type="entry name" value="Methylesterase CheB, C-terminal domain"/>
    <property type="match status" value="1"/>
</dbReference>
<dbReference type="GO" id="GO:0005737">
    <property type="term" value="C:cytoplasm"/>
    <property type="evidence" value="ECO:0007669"/>
    <property type="project" value="InterPro"/>
</dbReference>
<reference evidence="7 8" key="1">
    <citation type="submission" date="2017-08" db="EMBL/GenBank/DDBJ databases">
        <title>Infants hospitalized years apart are colonized by the same room-sourced microbial strains.</title>
        <authorList>
            <person name="Brooks B."/>
            <person name="Olm M.R."/>
            <person name="Firek B.A."/>
            <person name="Baker R."/>
            <person name="Thomas B.C."/>
            <person name="Morowitz M.J."/>
            <person name="Banfield J.F."/>
        </authorList>
    </citation>
    <scope>NUCLEOTIDE SEQUENCE [LARGE SCALE GENOMIC DNA]</scope>
    <source>
        <strain evidence="7">S2_005_003_R2_41</strain>
    </source>
</reference>
<comment type="caution">
    <text evidence="7">The sequence shown here is derived from an EMBL/GenBank/DDBJ whole genome shotgun (WGS) entry which is preliminary data.</text>
</comment>
<dbReference type="GO" id="GO:0000156">
    <property type="term" value="F:phosphorelay response regulator activity"/>
    <property type="evidence" value="ECO:0007669"/>
    <property type="project" value="InterPro"/>
</dbReference>
<evidence type="ECO:0000313" key="7">
    <source>
        <dbReference type="EMBL" id="PZQ77132.1"/>
    </source>
</evidence>
<dbReference type="GO" id="GO:0008984">
    <property type="term" value="F:protein-glutamate methylesterase activity"/>
    <property type="evidence" value="ECO:0007669"/>
    <property type="project" value="UniProtKB-EC"/>
</dbReference>
<dbReference type="PANTHER" id="PTHR42872:SF6">
    <property type="entry name" value="PROTEIN-GLUTAMATE METHYLESTERASE_PROTEIN-GLUTAMINE GLUTAMINASE"/>
    <property type="match status" value="1"/>
</dbReference>
<dbReference type="SUPFAM" id="SSF52738">
    <property type="entry name" value="Methylesterase CheB, C-terminal domain"/>
    <property type="match status" value="1"/>
</dbReference>
<evidence type="ECO:0000256" key="3">
    <source>
        <dbReference type="ARBA" id="ARBA00048267"/>
    </source>
</evidence>
<dbReference type="InterPro" id="IPR035909">
    <property type="entry name" value="CheB_C"/>
</dbReference>
<dbReference type="PANTHER" id="PTHR42872">
    <property type="entry name" value="PROTEIN-GLUTAMATE METHYLESTERASE/PROTEIN-GLUTAMINE GLUTAMINASE"/>
    <property type="match status" value="1"/>
</dbReference>
<proteinExistence type="predicted"/>
<evidence type="ECO:0000256" key="4">
    <source>
        <dbReference type="PROSITE-ProRule" id="PRU00050"/>
    </source>
</evidence>
<organism evidence="7 8">
    <name type="scientific">Variovorax paradoxus</name>
    <dbReference type="NCBI Taxonomy" id="34073"/>
    <lineage>
        <taxon>Bacteria</taxon>
        <taxon>Pseudomonadati</taxon>
        <taxon>Pseudomonadota</taxon>
        <taxon>Betaproteobacteria</taxon>
        <taxon>Burkholderiales</taxon>
        <taxon>Comamonadaceae</taxon>
        <taxon>Variovorax</taxon>
    </lineage>
</organism>
<comment type="caution">
    <text evidence="4">Lacks conserved residue(s) required for the propagation of feature annotation.</text>
</comment>
<dbReference type="InterPro" id="IPR000673">
    <property type="entry name" value="Sig_transdc_resp-reg_Me-estase"/>
</dbReference>
<protein>
    <recommendedName>
        <fullName evidence="2">protein-glutamate methylesterase</fullName>
        <ecNumber evidence="2">3.1.1.61</ecNumber>
    </recommendedName>
</protein>